<keyword evidence="3" id="KW-0862">Zinc</keyword>
<dbReference type="SMART" id="SM00184">
    <property type="entry name" value="RING"/>
    <property type="match status" value="1"/>
</dbReference>
<dbReference type="CDD" id="cd19760">
    <property type="entry name" value="Bbox2_TRIM4-like"/>
    <property type="match status" value="1"/>
</dbReference>
<dbReference type="PROSITE" id="PS50089">
    <property type="entry name" value="ZF_RING_2"/>
    <property type="match status" value="1"/>
</dbReference>
<dbReference type="SUPFAM" id="SSF57845">
    <property type="entry name" value="B-box zinc-binding domain"/>
    <property type="match status" value="1"/>
</dbReference>
<dbReference type="PROSITE" id="PS50119">
    <property type="entry name" value="ZF_BBOX"/>
    <property type="match status" value="1"/>
</dbReference>
<dbReference type="AlphaFoldDB" id="A0A8C3SXQ3"/>
<evidence type="ECO:0000256" key="4">
    <source>
        <dbReference type="PROSITE-ProRule" id="PRU00024"/>
    </source>
</evidence>
<name>A0A8C3SXQ3_CHESE</name>
<reference evidence="8" key="1">
    <citation type="submission" date="2025-08" db="UniProtKB">
        <authorList>
            <consortium name="Ensembl"/>
        </authorList>
    </citation>
    <scope>IDENTIFICATION</scope>
</reference>
<dbReference type="PROSITE" id="PS00518">
    <property type="entry name" value="ZF_RING_1"/>
    <property type="match status" value="1"/>
</dbReference>
<dbReference type="Proteomes" id="UP000694403">
    <property type="component" value="Unplaced"/>
</dbReference>
<evidence type="ECO:0000259" key="6">
    <source>
        <dbReference type="PROSITE" id="PS50089"/>
    </source>
</evidence>
<dbReference type="InterPro" id="IPR000315">
    <property type="entry name" value="Znf_B-box"/>
</dbReference>
<dbReference type="Ensembl" id="ENSCSRT00000021225.1">
    <property type="protein sequence ID" value="ENSCSRP00000020323.1"/>
    <property type="gene ID" value="ENSCSRG00000015443.1"/>
</dbReference>
<dbReference type="SUPFAM" id="SSF57850">
    <property type="entry name" value="RING/U-box"/>
    <property type="match status" value="1"/>
</dbReference>
<keyword evidence="9" id="KW-1185">Reference proteome</keyword>
<accession>A0A8C3SXQ3</accession>
<feature type="domain" description="RING-type" evidence="6">
    <location>
        <begin position="19"/>
        <end position="60"/>
    </location>
</feature>
<evidence type="ECO:0000256" key="2">
    <source>
        <dbReference type="ARBA" id="ARBA00022771"/>
    </source>
</evidence>
<dbReference type="InterPro" id="IPR017907">
    <property type="entry name" value="Znf_RING_CS"/>
</dbReference>
<dbReference type="Pfam" id="PF15227">
    <property type="entry name" value="zf-C3HC4_4"/>
    <property type="match status" value="1"/>
</dbReference>
<keyword evidence="1" id="KW-0479">Metal-binding</keyword>
<evidence type="ECO:0000313" key="9">
    <source>
        <dbReference type="Proteomes" id="UP000694403"/>
    </source>
</evidence>
<evidence type="ECO:0000259" key="7">
    <source>
        <dbReference type="PROSITE" id="PS50119"/>
    </source>
</evidence>
<dbReference type="PANTHER" id="PTHR24103">
    <property type="entry name" value="E3 UBIQUITIN-PROTEIN LIGASE TRIM"/>
    <property type="match status" value="1"/>
</dbReference>
<reference evidence="8" key="2">
    <citation type="submission" date="2025-09" db="UniProtKB">
        <authorList>
            <consortium name="Ensembl"/>
        </authorList>
    </citation>
    <scope>IDENTIFICATION</scope>
</reference>
<dbReference type="InterPro" id="IPR001841">
    <property type="entry name" value="Znf_RING"/>
</dbReference>
<dbReference type="Gene3D" id="3.30.40.10">
    <property type="entry name" value="Zinc/RING finger domain, C3HC4 (zinc finger)"/>
    <property type="match status" value="1"/>
</dbReference>
<dbReference type="GO" id="GO:0008270">
    <property type="term" value="F:zinc ion binding"/>
    <property type="evidence" value="ECO:0007669"/>
    <property type="project" value="UniProtKB-KW"/>
</dbReference>
<dbReference type="Gene3D" id="3.30.160.60">
    <property type="entry name" value="Classic Zinc Finger"/>
    <property type="match status" value="1"/>
</dbReference>
<dbReference type="InterPro" id="IPR050143">
    <property type="entry name" value="TRIM/RBCC"/>
</dbReference>
<feature type="domain" description="B box-type" evidence="7">
    <location>
        <begin position="90"/>
        <end position="131"/>
    </location>
</feature>
<dbReference type="InterPro" id="IPR013083">
    <property type="entry name" value="Znf_RING/FYVE/PHD"/>
</dbReference>
<keyword evidence="2 4" id="KW-0863">Zinc-finger</keyword>
<dbReference type="Pfam" id="PF00643">
    <property type="entry name" value="zf-B_box"/>
    <property type="match status" value="1"/>
</dbReference>
<evidence type="ECO:0000313" key="8">
    <source>
        <dbReference type="Ensembl" id="ENSCSRP00000020323.1"/>
    </source>
</evidence>
<sequence length="179" mass="20114">MEVPSAMATVENLQRELTCSIWLDYFKELVSIHCGHNFCPACISQCWEGSGRNVSCPQCRRTARRRNFRWTGELGNVTGIAKRLSFQAARSSGGCEQHQEVLKLFCEKDQTPICLVCRESKAPRAHAVAPIEEPKVHLAQYPVFRQWPMPGARSGGTSFIRRPSSSDTERMVGEEVAGW</sequence>
<feature type="region of interest" description="Disordered" evidence="5">
    <location>
        <begin position="154"/>
        <end position="179"/>
    </location>
</feature>
<evidence type="ECO:0000256" key="5">
    <source>
        <dbReference type="SAM" id="MobiDB-lite"/>
    </source>
</evidence>
<evidence type="ECO:0000256" key="3">
    <source>
        <dbReference type="ARBA" id="ARBA00022833"/>
    </source>
</evidence>
<protein>
    <submittedName>
        <fullName evidence="8">Uncharacterized protein</fullName>
    </submittedName>
</protein>
<dbReference type="SMART" id="SM00336">
    <property type="entry name" value="BBOX"/>
    <property type="match status" value="1"/>
</dbReference>
<proteinExistence type="predicted"/>
<evidence type="ECO:0000256" key="1">
    <source>
        <dbReference type="ARBA" id="ARBA00022723"/>
    </source>
</evidence>
<organism evidence="8 9">
    <name type="scientific">Chelydra serpentina</name>
    <name type="common">Snapping turtle</name>
    <name type="synonym">Testudo serpentina</name>
    <dbReference type="NCBI Taxonomy" id="8475"/>
    <lineage>
        <taxon>Eukaryota</taxon>
        <taxon>Metazoa</taxon>
        <taxon>Chordata</taxon>
        <taxon>Craniata</taxon>
        <taxon>Vertebrata</taxon>
        <taxon>Euteleostomi</taxon>
        <taxon>Archelosauria</taxon>
        <taxon>Testudinata</taxon>
        <taxon>Testudines</taxon>
        <taxon>Cryptodira</taxon>
        <taxon>Durocryptodira</taxon>
        <taxon>Americhelydia</taxon>
        <taxon>Chelydroidea</taxon>
        <taxon>Chelydridae</taxon>
        <taxon>Chelydra</taxon>
    </lineage>
</organism>